<evidence type="ECO:0008006" key="3">
    <source>
        <dbReference type="Google" id="ProtNLM"/>
    </source>
</evidence>
<dbReference type="AlphaFoldDB" id="A0A076FBI2"/>
<dbReference type="Proteomes" id="UP000028486">
    <property type="component" value="Chromosome"/>
</dbReference>
<dbReference type="PATRIC" id="fig|1244531.5.peg.954"/>
<gene>
    <name evidence="1" type="ORF">CIG1485E_0954</name>
</gene>
<dbReference type="eggNOG" id="ENOG50319G8">
    <property type="taxonomic scope" value="Bacteria"/>
</dbReference>
<dbReference type="EMBL" id="CP009043">
    <property type="protein sequence ID" value="AII14792.1"/>
    <property type="molecule type" value="Genomic_DNA"/>
</dbReference>
<proteinExistence type="predicted"/>
<evidence type="ECO:0000313" key="2">
    <source>
        <dbReference type="Proteomes" id="UP000028486"/>
    </source>
</evidence>
<dbReference type="InterPro" id="IPR018563">
    <property type="entry name" value="DUF2018"/>
</dbReference>
<dbReference type="RefSeq" id="WP_038454293.1">
    <property type="nucleotide sequence ID" value="NZ_CP009043.1"/>
</dbReference>
<sequence length="87" mass="9975">MNYEDDIFGGSPKDKFFDIVFNANRNLVENELEKIFMELVALRELGEEKGINMQDINSFLALRQDELETGLNDVYIGLTGDILTQNE</sequence>
<dbReference type="HOGENOM" id="CLU_182084_0_0_7"/>
<name>A0A076FBI2_9BACT</name>
<dbReference type="STRING" id="1244531.CIG2463D_0954"/>
<dbReference type="Gene3D" id="1.10.3350.10">
    <property type="entry name" value="HP0242-like domain"/>
    <property type="match status" value="1"/>
</dbReference>
<evidence type="ECO:0000313" key="1">
    <source>
        <dbReference type="EMBL" id="AII14792.1"/>
    </source>
</evidence>
<keyword evidence="2" id="KW-1185">Reference proteome</keyword>
<protein>
    <recommendedName>
        <fullName evidence="3">DUF2018 domain protein</fullName>
    </recommendedName>
</protein>
<accession>A0A076FBI2</accession>
<dbReference type="KEGG" id="caj:CIG1485E_0954"/>
<organism evidence="1 2">
    <name type="scientific">Campylobacter iguaniorum</name>
    <dbReference type="NCBI Taxonomy" id="1244531"/>
    <lineage>
        <taxon>Bacteria</taxon>
        <taxon>Pseudomonadati</taxon>
        <taxon>Campylobacterota</taxon>
        <taxon>Epsilonproteobacteria</taxon>
        <taxon>Campylobacterales</taxon>
        <taxon>Campylobacteraceae</taxon>
        <taxon>Campylobacter</taxon>
    </lineage>
</organism>
<dbReference type="Pfam" id="PF09442">
    <property type="entry name" value="DUF2018"/>
    <property type="match status" value="1"/>
</dbReference>
<dbReference type="InterPro" id="IPR023126">
    <property type="entry name" value="HP0242-like_sf"/>
</dbReference>
<reference evidence="2" key="1">
    <citation type="journal article" date="2014" name="Genome Announc.">
        <title>Complete Genome Sequence of Campylobacter iguaniorum Strain 1485ET, Isolated from a Bearded Dragon (Pogona vitticeps).</title>
        <authorList>
            <person name="Gilbert M.J."/>
            <person name="Miller W.G."/>
            <person name="Yee E."/>
            <person name="Kik M."/>
            <person name="Wagenaar J.A."/>
            <person name="Duim B."/>
        </authorList>
    </citation>
    <scope>NUCLEOTIDE SEQUENCE [LARGE SCALE GENOMIC DNA]</scope>
    <source>
        <strain evidence="2">1485E</strain>
    </source>
</reference>
<dbReference type="OrthoDB" id="5339893at2"/>
<dbReference type="SUPFAM" id="SSF158752">
    <property type="entry name" value="HP0242-like"/>
    <property type="match status" value="1"/>
</dbReference>